<dbReference type="Proteomes" id="UP000515161">
    <property type="component" value="Unplaced"/>
</dbReference>
<feature type="region of interest" description="Disordered" evidence="1">
    <location>
        <begin position="1"/>
        <end position="143"/>
    </location>
</feature>
<dbReference type="AlphaFoldDB" id="A0A6P8UTA9"/>
<dbReference type="KEGG" id="gacu:117551923"/>
<gene>
    <name evidence="4" type="primary">LOC117551923</name>
</gene>
<feature type="compositionally biased region" description="Acidic residues" evidence="1">
    <location>
        <begin position="36"/>
        <end position="63"/>
    </location>
</feature>
<dbReference type="GeneID" id="117551923"/>
<sequence>MKRKCGIASFFSPKRIESEAEQQGSDKINDQGHEEVEGDEEQQQESVSDEIEGKDEQGQEEEGEHNREEETEEGEHHIDKVQEGESERQQDGMQSSDSEGERNIPKPLQPTASRVGPHDISKSRCEEPAQPTRESFPKTLQGGARRSFRTDWYKTHSWLEYSQSNDSAYCFPCRHFSLPDAPKTVFTSIDGYRNWKKATMKDSGFCSHARSESHVNAIFARGENKKISDRNTSMMGIMDE</sequence>
<organism evidence="3 4">
    <name type="scientific">Gymnodraco acuticeps</name>
    <name type="common">Antarctic dragonfish</name>
    <dbReference type="NCBI Taxonomy" id="8218"/>
    <lineage>
        <taxon>Eukaryota</taxon>
        <taxon>Metazoa</taxon>
        <taxon>Chordata</taxon>
        <taxon>Craniata</taxon>
        <taxon>Vertebrata</taxon>
        <taxon>Euteleostomi</taxon>
        <taxon>Actinopterygii</taxon>
        <taxon>Neopterygii</taxon>
        <taxon>Teleostei</taxon>
        <taxon>Neoteleostei</taxon>
        <taxon>Acanthomorphata</taxon>
        <taxon>Eupercaria</taxon>
        <taxon>Perciformes</taxon>
        <taxon>Notothenioidei</taxon>
        <taxon>Bathydraconidae</taxon>
        <taxon>Gymnodraco</taxon>
    </lineage>
</organism>
<dbReference type="InterPro" id="IPR006580">
    <property type="entry name" value="Znf_TTF"/>
</dbReference>
<keyword evidence="3" id="KW-1185">Reference proteome</keyword>
<reference evidence="4" key="1">
    <citation type="submission" date="2025-08" db="UniProtKB">
        <authorList>
            <consortium name="RefSeq"/>
        </authorList>
    </citation>
    <scope>IDENTIFICATION</scope>
</reference>
<dbReference type="SMART" id="SM00597">
    <property type="entry name" value="ZnF_TTF"/>
    <property type="match status" value="1"/>
</dbReference>
<name>A0A6P8UTA9_GYMAC</name>
<dbReference type="InParanoid" id="A0A6P8UTA9"/>
<evidence type="ECO:0000313" key="4">
    <source>
        <dbReference type="RefSeq" id="XP_034080894.1"/>
    </source>
</evidence>
<dbReference type="OrthoDB" id="1739706at2759"/>
<evidence type="ECO:0000313" key="3">
    <source>
        <dbReference type="Proteomes" id="UP000515161"/>
    </source>
</evidence>
<protein>
    <submittedName>
        <fullName evidence="4">Uncharacterized protein LOC117551923 isoform X1</fullName>
    </submittedName>
</protein>
<feature type="compositionally biased region" description="Basic and acidic residues" evidence="1">
    <location>
        <begin position="64"/>
        <end position="90"/>
    </location>
</feature>
<feature type="domain" description="TTF-type" evidence="2">
    <location>
        <begin position="144"/>
        <end position="230"/>
    </location>
</feature>
<proteinExistence type="predicted"/>
<evidence type="ECO:0000259" key="2">
    <source>
        <dbReference type="SMART" id="SM00597"/>
    </source>
</evidence>
<accession>A0A6P8UTA9</accession>
<evidence type="ECO:0000256" key="1">
    <source>
        <dbReference type="SAM" id="MobiDB-lite"/>
    </source>
</evidence>
<feature type="compositionally biased region" description="Basic and acidic residues" evidence="1">
    <location>
        <begin position="116"/>
        <end position="127"/>
    </location>
</feature>
<dbReference type="RefSeq" id="XP_034080894.1">
    <property type="nucleotide sequence ID" value="XM_034225003.1"/>
</dbReference>